<dbReference type="EMBL" id="JASJQH010000760">
    <property type="protein sequence ID" value="KAK9762998.1"/>
    <property type="molecule type" value="Genomic_DNA"/>
</dbReference>
<feature type="domain" description="N-acetyltransferase" evidence="1">
    <location>
        <begin position="96"/>
        <end position="165"/>
    </location>
</feature>
<dbReference type="Gene3D" id="3.40.630.30">
    <property type="match status" value="1"/>
</dbReference>
<evidence type="ECO:0000313" key="2">
    <source>
        <dbReference type="EMBL" id="KAK9762998.1"/>
    </source>
</evidence>
<evidence type="ECO:0000313" key="3">
    <source>
        <dbReference type="Proteomes" id="UP001479436"/>
    </source>
</evidence>
<dbReference type="SUPFAM" id="SSF55729">
    <property type="entry name" value="Acyl-CoA N-acyltransferases (Nat)"/>
    <property type="match status" value="1"/>
</dbReference>
<evidence type="ECO:0000259" key="1">
    <source>
        <dbReference type="Pfam" id="PF13673"/>
    </source>
</evidence>
<organism evidence="2 3">
    <name type="scientific">Basidiobolus ranarum</name>
    <dbReference type="NCBI Taxonomy" id="34480"/>
    <lineage>
        <taxon>Eukaryota</taxon>
        <taxon>Fungi</taxon>
        <taxon>Fungi incertae sedis</taxon>
        <taxon>Zoopagomycota</taxon>
        <taxon>Entomophthoromycotina</taxon>
        <taxon>Basidiobolomycetes</taxon>
        <taxon>Basidiobolales</taxon>
        <taxon>Basidiobolaceae</taxon>
        <taxon>Basidiobolus</taxon>
    </lineage>
</organism>
<gene>
    <name evidence="2" type="ORF">K7432_010730</name>
</gene>
<protein>
    <recommendedName>
        <fullName evidence="1">N-acetyltransferase domain-containing protein</fullName>
    </recommendedName>
</protein>
<dbReference type="InterPro" id="IPR000182">
    <property type="entry name" value="GNAT_dom"/>
</dbReference>
<dbReference type="PANTHER" id="PTHR42791:SF1">
    <property type="entry name" value="N-ACETYLTRANSFERASE DOMAIN-CONTAINING PROTEIN"/>
    <property type="match status" value="1"/>
</dbReference>
<reference evidence="2 3" key="1">
    <citation type="submission" date="2023-04" db="EMBL/GenBank/DDBJ databases">
        <title>Genome of Basidiobolus ranarum AG-B5.</title>
        <authorList>
            <person name="Stajich J.E."/>
            <person name="Carter-House D."/>
            <person name="Gryganskyi A."/>
        </authorList>
    </citation>
    <scope>NUCLEOTIDE SEQUENCE [LARGE SCALE GENOMIC DNA]</scope>
    <source>
        <strain evidence="2 3">AG-B5</strain>
    </source>
</reference>
<dbReference type="Pfam" id="PF13673">
    <property type="entry name" value="Acetyltransf_10"/>
    <property type="match status" value="1"/>
</dbReference>
<sequence length="173" mass="20183">MNQMLGLNIPKTQRKLLRRKYFEGLARCSMKDGLVYQVGNHKAVSIWFPPGKSLQSFDPTLYYEYLEENGKARYERIQAKLRKHRERLHGNRPMWHCQLLGVDPKFQGHGYASKLVKNITASADQEGMQCYIECSKLSNVPIFEHYGFKTMEVVEVESGIPVYLMIRQPRNRS</sequence>
<dbReference type="InterPro" id="IPR016181">
    <property type="entry name" value="Acyl_CoA_acyltransferase"/>
</dbReference>
<proteinExistence type="predicted"/>
<dbReference type="Proteomes" id="UP001479436">
    <property type="component" value="Unassembled WGS sequence"/>
</dbReference>
<dbReference type="PANTHER" id="PTHR42791">
    <property type="entry name" value="GNAT FAMILY ACETYLTRANSFERASE"/>
    <property type="match status" value="1"/>
</dbReference>
<dbReference type="InterPro" id="IPR052523">
    <property type="entry name" value="Trichothecene_AcTrans"/>
</dbReference>
<keyword evidence="3" id="KW-1185">Reference proteome</keyword>
<comment type="caution">
    <text evidence="2">The sequence shown here is derived from an EMBL/GenBank/DDBJ whole genome shotgun (WGS) entry which is preliminary data.</text>
</comment>
<accession>A0ABR2WNA4</accession>
<name>A0ABR2WNA4_9FUNG</name>